<dbReference type="Proteomes" id="UP001500751">
    <property type="component" value="Unassembled WGS sequence"/>
</dbReference>
<dbReference type="InterPro" id="IPR014027">
    <property type="entry name" value="UDP-Glc/GDP-Man_DH_C"/>
</dbReference>
<evidence type="ECO:0000256" key="3">
    <source>
        <dbReference type="PIRNR" id="PIRNR000124"/>
    </source>
</evidence>
<dbReference type="SUPFAM" id="SSF48179">
    <property type="entry name" value="6-phosphogluconate dehydrogenase C-terminal domain-like"/>
    <property type="match status" value="1"/>
</dbReference>
<keyword evidence="1" id="KW-0560">Oxidoreductase</keyword>
<dbReference type="Pfam" id="PF00984">
    <property type="entry name" value="UDPG_MGDP_dh"/>
    <property type="match status" value="1"/>
</dbReference>
<dbReference type="InterPro" id="IPR008927">
    <property type="entry name" value="6-PGluconate_DH-like_C_sf"/>
</dbReference>
<comment type="similarity">
    <text evidence="3">Belongs to the UDP-glucose/GDP-mannose dehydrogenase family.</text>
</comment>
<dbReference type="InterPro" id="IPR017476">
    <property type="entry name" value="UDP-Glc/GDP-Man"/>
</dbReference>
<dbReference type="InterPro" id="IPR001732">
    <property type="entry name" value="UDP-Glc/GDP-Man_DH_N"/>
</dbReference>
<dbReference type="SMART" id="SM00984">
    <property type="entry name" value="UDPG_MGDP_dh_C"/>
    <property type="match status" value="1"/>
</dbReference>
<evidence type="ECO:0000313" key="5">
    <source>
        <dbReference type="EMBL" id="GAA2056037.1"/>
    </source>
</evidence>
<dbReference type="NCBIfam" id="TIGR03026">
    <property type="entry name" value="NDP-sugDHase"/>
    <property type="match status" value="1"/>
</dbReference>
<proteinExistence type="inferred from homology"/>
<dbReference type="PIRSF" id="PIRSF500136">
    <property type="entry name" value="UDP_ManNAc_DH"/>
    <property type="match status" value="1"/>
</dbReference>
<comment type="caution">
    <text evidence="5">The sequence shown here is derived from an EMBL/GenBank/DDBJ whole genome shotgun (WGS) entry which is preliminary data.</text>
</comment>
<evidence type="ECO:0000256" key="1">
    <source>
        <dbReference type="ARBA" id="ARBA00023002"/>
    </source>
</evidence>
<dbReference type="InterPro" id="IPR036220">
    <property type="entry name" value="UDP-Glc/GDP-Man_DH_C_sf"/>
</dbReference>
<feature type="domain" description="UDP-glucose/GDP-mannose dehydrogenase C-terminal" evidence="4">
    <location>
        <begin position="317"/>
        <end position="412"/>
    </location>
</feature>
<dbReference type="PANTHER" id="PTHR43491">
    <property type="entry name" value="UDP-N-ACETYL-D-MANNOSAMINE DEHYDROGENASE"/>
    <property type="match status" value="1"/>
</dbReference>
<dbReference type="Pfam" id="PF03721">
    <property type="entry name" value="UDPG_MGDP_dh_N"/>
    <property type="match status" value="1"/>
</dbReference>
<dbReference type="PANTHER" id="PTHR43491:SF1">
    <property type="entry name" value="UDP-N-ACETYL-D-MANNOSAMINE DEHYDROGENASE"/>
    <property type="match status" value="1"/>
</dbReference>
<dbReference type="InterPro" id="IPR036291">
    <property type="entry name" value="NAD(P)-bd_dom_sf"/>
</dbReference>
<keyword evidence="2" id="KW-0520">NAD</keyword>
<dbReference type="PIRSF" id="PIRSF000124">
    <property type="entry name" value="UDPglc_GDPman_dh"/>
    <property type="match status" value="1"/>
</dbReference>
<dbReference type="Gene3D" id="3.40.50.720">
    <property type="entry name" value="NAD(P)-binding Rossmann-like Domain"/>
    <property type="match status" value="2"/>
</dbReference>
<evidence type="ECO:0000256" key="2">
    <source>
        <dbReference type="ARBA" id="ARBA00023027"/>
    </source>
</evidence>
<organism evidence="5 6">
    <name type="scientific">Catenulispora yoronensis</name>
    <dbReference type="NCBI Taxonomy" id="450799"/>
    <lineage>
        <taxon>Bacteria</taxon>
        <taxon>Bacillati</taxon>
        <taxon>Actinomycetota</taxon>
        <taxon>Actinomycetes</taxon>
        <taxon>Catenulisporales</taxon>
        <taxon>Catenulisporaceae</taxon>
        <taxon>Catenulispora</taxon>
    </lineage>
</organism>
<dbReference type="SUPFAM" id="SSF51735">
    <property type="entry name" value="NAD(P)-binding Rossmann-fold domains"/>
    <property type="match status" value="1"/>
</dbReference>
<gene>
    <name evidence="5" type="ORF">GCM10009839_76270</name>
</gene>
<sequence length="418" mass="44672">MHVVVAGQGYVGLPLAIRAAEVGHRVVGYDVDPHRVKQLAAGESYVEDVASERVRAALASGAYSATSEAAALAGFDLAVITVPTPLRDGVPDLSYIESCARTLGAHLRPGATVVLESTTYPGTTEELMVPILEEVSGLSAGRDFHAGFSPERIDPGNQAWPFHKTPKVVSGIDAASLAVVQGFYDALVETTVPVSGPKEAELAKLIENTFRHVNIALVNEIAMFAKALGVDVWEAIGAAASKPFGFMKFTPGPGVGGHCLPIDPSFLSWKVERTVGVPFRFVELANDVNNHMPDYVVRRLMEAFNARRRTVNGSRILLLGLAYKPNTSDARESPSTRVAELLLNLGAQVRGADPHVVDDIHADARLVRVEATAEEIAAADAVVLLADHAEFDYDAVLAHAEYVLDCRNRLSGANVEVL</sequence>
<dbReference type="SUPFAM" id="SSF52413">
    <property type="entry name" value="UDP-glucose/GDP-mannose dehydrogenase C-terminal domain"/>
    <property type="match status" value="1"/>
</dbReference>
<dbReference type="RefSeq" id="WP_344670586.1">
    <property type="nucleotide sequence ID" value="NZ_BAAAQN010000063.1"/>
</dbReference>
<reference evidence="5 6" key="1">
    <citation type="journal article" date="2019" name="Int. J. Syst. Evol. Microbiol.">
        <title>The Global Catalogue of Microorganisms (GCM) 10K type strain sequencing project: providing services to taxonomists for standard genome sequencing and annotation.</title>
        <authorList>
            <consortium name="The Broad Institute Genomics Platform"/>
            <consortium name="The Broad Institute Genome Sequencing Center for Infectious Disease"/>
            <person name="Wu L."/>
            <person name="Ma J."/>
        </authorList>
    </citation>
    <scope>NUCLEOTIDE SEQUENCE [LARGE SCALE GENOMIC DNA]</scope>
    <source>
        <strain evidence="5 6">JCM 16014</strain>
    </source>
</reference>
<name>A0ABN2V943_9ACTN</name>
<dbReference type="Pfam" id="PF03720">
    <property type="entry name" value="UDPG_MGDP_dh_C"/>
    <property type="match status" value="1"/>
</dbReference>
<dbReference type="InterPro" id="IPR028359">
    <property type="entry name" value="UDP_ManNAc/GlcNAc_DH"/>
</dbReference>
<evidence type="ECO:0000259" key="4">
    <source>
        <dbReference type="SMART" id="SM00984"/>
    </source>
</evidence>
<protein>
    <submittedName>
        <fullName evidence="5">Nucleotide sugar dehydrogenase</fullName>
    </submittedName>
</protein>
<dbReference type="InterPro" id="IPR014026">
    <property type="entry name" value="UDP-Glc/GDP-Man_DH_dimer"/>
</dbReference>
<evidence type="ECO:0000313" key="6">
    <source>
        <dbReference type="Proteomes" id="UP001500751"/>
    </source>
</evidence>
<keyword evidence="6" id="KW-1185">Reference proteome</keyword>
<accession>A0ABN2V943</accession>
<dbReference type="EMBL" id="BAAAQN010000063">
    <property type="protein sequence ID" value="GAA2056037.1"/>
    <property type="molecule type" value="Genomic_DNA"/>
</dbReference>